<reference evidence="4" key="1">
    <citation type="submission" date="2018-06" db="EMBL/GenBank/DDBJ databases">
        <authorList>
            <person name="Zhirakovskaya E."/>
        </authorList>
    </citation>
    <scope>NUCLEOTIDE SEQUENCE</scope>
</reference>
<keyword evidence="2" id="KW-0175">Coiled coil</keyword>
<evidence type="ECO:0000259" key="3">
    <source>
        <dbReference type="Pfam" id="PF25954"/>
    </source>
</evidence>
<evidence type="ECO:0000256" key="1">
    <source>
        <dbReference type="ARBA" id="ARBA00004196"/>
    </source>
</evidence>
<accession>A0A3B0WBU7</accession>
<protein>
    <recommendedName>
        <fullName evidence="3">CusB-like beta-barrel domain-containing protein</fullName>
    </recommendedName>
</protein>
<dbReference type="Pfam" id="PF25954">
    <property type="entry name" value="Beta-barrel_RND_2"/>
    <property type="match status" value="1"/>
</dbReference>
<proteinExistence type="predicted"/>
<dbReference type="Gene3D" id="2.40.420.20">
    <property type="match status" value="1"/>
</dbReference>
<dbReference type="PANTHER" id="PTHR32347:SF23">
    <property type="entry name" value="BLL5650 PROTEIN"/>
    <property type="match status" value="1"/>
</dbReference>
<dbReference type="PROSITE" id="PS51257">
    <property type="entry name" value="PROKAR_LIPOPROTEIN"/>
    <property type="match status" value="1"/>
</dbReference>
<dbReference type="AlphaFoldDB" id="A0A3B0WBU7"/>
<sequence length="402" mass="44165">MSKISLIICMAILLMSCSNEEKLSTPVIQVVEDKVLFEIYAEGELEAVKSTPITAPATSRRPQTLAWIMPQFTAVKAGDVVARFDGSAFQIEVDETNFEIQKLMYSMMSKDREIGNNKFSFSAESQVIDYEYELAKQFNIDDPLLYTKIEMIEAGDNEEFLKAKSDHIDKVEVNFEEKSQTEKAVLESSTQVQEAKLEMNNASLSALEMVAPHAGLFVLEPSWDGSLPEPGKSVFPGAKLASLPDLSQMQAKIFVPEVEAIGIKEGVTVDVSLHAFPDSLFKGTVSSISQTAQPKERDNPVKYFTVLVALDAANNDQLKPGQRLAASIHVEKQELGLVVPIQTIFRAQDSAWVYLQKGNDFTQTPITTGFCSSSLCTIESGLNGGDVIALSQPLSKETETES</sequence>
<dbReference type="InterPro" id="IPR058792">
    <property type="entry name" value="Beta-barrel_RND_2"/>
</dbReference>
<dbReference type="GO" id="GO:0030313">
    <property type="term" value="C:cell envelope"/>
    <property type="evidence" value="ECO:0007669"/>
    <property type="project" value="UniProtKB-SubCell"/>
</dbReference>
<dbReference type="PANTHER" id="PTHR32347">
    <property type="entry name" value="EFFLUX SYSTEM COMPONENT YKNX-RELATED"/>
    <property type="match status" value="1"/>
</dbReference>
<feature type="domain" description="CusB-like beta-barrel" evidence="3">
    <location>
        <begin position="254"/>
        <end position="326"/>
    </location>
</feature>
<dbReference type="Gene3D" id="2.40.30.170">
    <property type="match status" value="1"/>
</dbReference>
<comment type="subcellular location">
    <subcellularLocation>
        <location evidence="1">Cell envelope</location>
    </subcellularLocation>
</comment>
<organism evidence="4">
    <name type="scientific">hydrothermal vent metagenome</name>
    <dbReference type="NCBI Taxonomy" id="652676"/>
    <lineage>
        <taxon>unclassified sequences</taxon>
        <taxon>metagenomes</taxon>
        <taxon>ecological metagenomes</taxon>
    </lineage>
</organism>
<name>A0A3B0WBU7_9ZZZZ</name>
<dbReference type="EMBL" id="UOFA01000308">
    <property type="protein sequence ID" value="VAW46839.1"/>
    <property type="molecule type" value="Genomic_DNA"/>
</dbReference>
<gene>
    <name evidence="4" type="ORF">MNBD_GAMMA02-338</name>
</gene>
<dbReference type="InterPro" id="IPR050465">
    <property type="entry name" value="UPF0194_transport"/>
</dbReference>
<evidence type="ECO:0000256" key="2">
    <source>
        <dbReference type="ARBA" id="ARBA00023054"/>
    </source>
</evidence>
<evidence type="ECO:0000313" key="4">
    <source>
        <dbReference type="EMBL" id="VAW46839.1"/>
    </source>
</evidence>